<evidence type="ECO:0000259" key="8">
    <source>
        <dbReference type="Pfam" id="PF02782"/>
    </source>
</evidence>
<dbReference type="InterPro" id="IPR000577">
    <property type="entry name" value="Carb_kinase_FGGY"/>
</dbReference>
<proteinExistence type="inferred from homology"/>
<keyword evidence="5" id="KW-0067">ATP-binding</keyword>
<sequence length="494" mass="51824">MSGVRGGVVVAVDQGTSSTKTVAMDGSGQLVARATTPVGQANPRPGWLEQDPEEILASVLASVAEVVAEVGTDVVTVGLSNQRESALVWETASGRPLGPMLGWQDRRTVPRAQELARAGASDAIRRISGLPLDPMFSALKIEWLLDQVDPDRSLAARGAITVGTLDAWLLSRLTGERRIEAGNASRTQLLDVATASWSEELAALFRIPMAALPPIVDSDAVSRPVAESWGDLAGLSFSGVLGDSHAALFAHGVREPGLVKVTYGTGSSVMGLSAGSVAEATGMVETLGWQRAGVPARAFEGNILSVGSTLLWVADMLGCTTEELDRLARSVPDNGGVYLVPAFSGLGAPWWDEAASSVMVGFGPGNGRAHVARGAFESIPLQIEDVLERADQASGVRVATVLTDGGPTRNDWLMQMQADLSNRQVQRSDVAELSVSGAAHLAGLSVGWWSEADVAAMPRQRTQFEPAPDAGRSRAAIRGGWADALRRARVSRSA</sequence>
<accession>A0ABT9D8G5</accession>
<feature type="domain" description="Carbohydrate kinase FGGY C-terminal" evidence="8">
    <location>
        <begin position="260"/>
        <end position="444"/>
    </location>
</feature>
<protein>
    <recommendedName>
        <fullName evidence="6">ATP:glycerol 3-phosphotransferase</fullName>
    </recommendedName>
</protein>
<dbReference type="SUPFAM" id="SSF53067">
    <property type="entry name" value="Actin-like ATPase domain"/>
    <property type="match status" value="2"/>
</dbReference>
<dbReference type="EMBL" id="JAUQYP010000001">
    <property type="protein sequence ID" value="MDO8107177.1"/>
    <property type="molecule type" value="Genomic_DNA"/>
</dbReference>
<evidence type="ECO:0000256" key="5">
    <source>
        <dbReference type="ARBA" id="ARBA00022840"/>
    </source>
</evidence>
<dbReference type="Pfam" id="PF00370">
    <property type="entry name" value="FGGY_N"/>
    <property type="match status" value="1"/>
</dbReference>
<evidence type="ECO:0000256" key="1">
    <source>
        <dbReference type="ARBA" id="ARBA00009156"/>
    </source>
</evidence>
<evidence type="ECO:0000313" key="10">
    <source>
        <dbReference type="Proteomes" id="UP001232536"/>
    </source>
</evidence>
<evidence type="ECO:0000256" key="6">
    <source>
        <dbReference type="ARBA" id="ARBA00043149"/>
    </source>
</evidence>
<dbReference type="CDD" id="cd07769">
    <property type="entry name" value="ASKHA_NBD_FGGY_GK"/>
    <property type="match status" value="1"/>
</dbReference>
<dbReference type="InterPro" id="IPR018483">
    <property type="entry name" value="Carb_kinase_FGGY_CS"/>
</dbReference>
<keyword evidence="3" id="KW-0547">Nucleotide-binding</keyword>
<keyword evidence="4 9" id="KW-0418">Kinase</keyword>
<evidence type="ECO:0000313" key="9">
    <source>
        <dbReference type="EMBL" id="MDO8107177.1"/>
    </source>
</evidence>
<evidence type="ECO:0000256" key="3">
    <source>
        <dbReference type="ARBA" id="ARBA00022741"/>
    </source>
</evidence>
<dbReference type="InterPro" id="IPR018484">
    <property type="entry name" value="FGGY_N"/>
</dbReference>
<gene>
    <name evidence="9" type="ORF">Q6348_08205</name>
</gene>
<dbReference type="Proteomes" id="UP001232536">
    <property type="component" value="Unassembled WGS sequence"/>
</dbReference>
<dbReference type="InterPro" id="IPR018485">
    <property type="entry name" value="FGGY_C"/>
</dbReference>
<dbReference type="PANTHER" id="PTHR10196:SF69">
    <property type="entry name" value="GLYCEROL KINASE"/>
    <property type="match status" value="1"/>
</dbReference>
<evidence type="ECO:0000256" key="4">
    <source>
        <dbReference type="ARBA" id="ARBA00022777"/>
    </source>
</evidence>
<dbReference type="PROSITE" id="PS00933">
    <property type="entry name" value="FGGY_KINASES_1"/>
    <property type="match status" value="1"/>
</dbReference>
<comment type="caution">
    <text evidence="9">The sequence shown here is derived from an EMBL/GenBank/DDBJ whole genome shotgun (WGS) entry which is preliminary data.</text>
</comment>
<keyword evidence="10" id="KW-1185">Reference proteome</keyword>
<dbReference type="PANTHER" id="PTHR10196">
    <property type="entry name" value="SUGAR KINASE"/>
    <property type="match status" value="1"/>
</dbReference>
<dbReference type="Pfam" id="PF02782">
    <property type="entry name" value="FGGY_C"/>
    <property type="match status" value="1"/>
</dbReference>
<dbReference type="Gene3D" id="3.30.420.40">
    <property type="match status" value="2"/>
</dbReference>
<dbReference type="GO" id="GO:0016301">
    <property type="term" value="F:kinase activity"/>
    <property type="evidence" value="ECO:0007669"/>
    <property type="project" value="UniProtKB-KW"/>
</dbReference>
<dbReference type="PIRSF" id="PIRSF000538">
    <property type="entry name" value="GlpK"/>
    <property type="match status" value="1"/>
</dbReference>
<keyword evidence="2" id="KW-0808">Transferase</keyword>
<comment type="similarity">
    <text evidence="1">Belongs to the FGGY kinase family.</text>
</comment>
<dbReference type="RefSeq" id="WP_304600811.1">
    <property type="nucleotide sequence ID" value="NZ_JAUQYP010000001.1"/>
</dbReference>
<evidence type="ECO:0000259" key="7">
    <source>
        <dbReference type="Pfam" id="PF00370"/>
    </source>
</evidence>
<feature type="domain" description="Carbohydrate kinase FGGY N-terminal" evidence="7">
    <location>
        <begin position="9"/>
        <end position="249"/>
    </location>
</feature>
<dbReference type="InterPro" id="IPR043129">
    <property type="entry name" value="ATPase_NBD"/>
</dbReference>
<organism evidence="9 10">
    <name type="scientific">Actinotalea lenta</name>
    <dbReference type="NCBI Taxonomy" id="3064654"/>
    <lineage>
        <taxon>Bacteria</taxon>
        <taxon>Bacillati</taxon>
        <taxon>Actinomycetota</taxon>
        <taxon>Actinomycetes</taxon>
        <taxon>Micrococcales</taxon>
        <taxon>Cellulomonadaceae</taxon>
        <taxon>Actinotalea</taxon>
    </lineage>
</organism>
<reference evidence="9 10" key="1">
    <citation type="submission" date="2023-07" db="EMBL/GenBank/DDBJ databases">
        <title>Description of novel actinomycetes strains, isolated from tidal flat sediment.</title>
        <authorList>
            <person name="Lu C."/>
        </authorList>
    </citation>
    <scope>NUCLEOTIDE SEQUENCE [LARGE SCALE GENOMIC DNA]</scope>
    <source>
        <strain evidence="9 10">SYSU T00b441</strain>
    </source>
</reference>
<name>A0ABT9D8G5_9CELL</name>
<evidence type="ECO:0000256" key="2">
    <source>
        <dbReference type="ARBA" id="ARBA00022679"/>
    </source>
</evidence>